<dbReference type="AlphaFoldDB" id="A0A0A8Y2I0"/>
<name>A0A0A8Y2I0_ARUDO</name>
<reference evidence="1" key="1">
    <citation type="submission" date="2014-09" db="EMBL/GenBank/DDBJ databases">
        <authorList>
            <person name="Magalhaes I.L.F."/>
            <person name="Oliveira U."/>
            <person name="Santos F.R."/>
            <person name="Vidigal T.H.D.A."/>
            <person name="Brescovit A.D."/>
            <person name="Santos A.J."/>
        </authorList>
    </citation>
    <scope>NUCLEOTIDE SEQUENCE</scope>
    <source>
        <tissue evidence="1">Shoot tissue taken approximately 20 cm above the soil surface</tissue>
    </source>
</reference>
<accession>A0A0A8Y2I0</accession>
<dbReference type="EMBL" id="GBRH01278492">
    <property type="protein sequence ID" value="JAD19403.1"/>
    <property type="molecule type" value="Transcribed_RNA"/>
</dbReference>
<organism evidence="1">
    <name type="scientific">Arundo donax</name>
    <name type="common">Giant reed</name>
    <name type="synonym">Donax arundinaceus</name>
    <dbReference type="NCBI Taxonomy" id="35708"/>
    <lineage>
        <taxon>Eukaryota</taxon>
        <taxon>Viridiplantae</taxon>
        <taxon>Streptophyta</taxon>
        <taxon>Embryophyta</taxon>
        <taxon>Tracheophyta</taxon>
        <taxon>Spermatophyta</taxon>
        <taxon>Magnoliopsida</taxon>
        <taxon>Liliopsida</taxon>
        <taxon>Poales</taxon>
        <taxon>Poaceae</taxon>
        <taxon>PACMAD clade</taxon>
        <taxon>Arundinoideae</taxon>
        <taxon>Arundineae</taxon>
        <taxon>Arundo</taxon>
    </lineage>
</organism>
<protein>
    <submittedName>
        <fullName evidence="1">Uncharacterized protein</fullName>
    </submittedName>
</protein>
<evidence type="ECO:0000313" key="1">
    <source>
        <dbReference type="EMBL" id="JAD19403.1"/>
    </source>
</evidence>
<reference evidence="1" key="2">
    <citation type="journal article" date="2015" name="Data Brief">
        <title>Shoot transcriptome of the giant reed, Arundo donax.</title>
        <authorList>
            <person name="Barrero R.A."/>
            <person name="Guerrero F.D."/>
            <person name="Moolhuijzen P."/>
            <person name="Goolsby J.A."/>
            <person name="Tidwell J."/>
            <person name="Bellgard S.E."/>
            <person name="Bellgard M.I."/>
        </authorList>
    </citation>
    <scope>NUCLEOTIDE SEQUENCE</scope>
    <source>
        <tissue evidence="1">Shoot tissue taken approximately 20 cm above the soil surface</tissue>
    </source>
</reference>
<proteinExistence type="predicted"/>
<sequence length="57" mass="6598">MIRNCGQMPQFQTFSRKNRHFESKSIEVTSNLVCGENYIYDQSCNHVARSNDGQTNL</sequence>